<feature type="transmembrane region" description="Helical" evidence="7">
    <location>
        <begin position="100"/>
        <end position="123"/>
    </location>
</feature>
<dbReference type="InterPro" id="IPR035906">
    <property type="entry name" value="MetI-like_sf"/>
</dbReference>
<evidence type="ECO:0000256" key="7">
    <source>
        <dbReference type="RuleBase" id="RU363032"/>
    </source>
</evidence>
<comment type="subcellular location">
    <subcellularLocation>
        <location evidence="1 7">Cell membrane</location>
        <topology evidence="1 7">Multi-pass membrane protein</topology>
    </subcellularLocation>
</comment>
<keyword evidence="3" id="KW-1003">Cell membrane</keyword>
<organism evidence="9 10">
    <name type="scientific">Lachnoclostridium phocaeense</name>
    <dbReference type="NCBI Taxonomy" id="1871021"/>
    <lineage>
        <taxon>Bacteria</taxon>
        <taxon>Bacillati</taxon>
        <taxon>Bacillota</taxon>
        <taxon>Clostridia</taxon>
        <taxon>Lachnospirales</taxon>
        <taxon>Lachnospiraceae</taxon>
    </lineage>
</organism>
<evidence type="ECO:0000256" key="2">
    <source>
        <dbReference type="ARBA" id="ARBA00022448"/>
    </source>
</evidence>
<feature type="transmembrane region" description="Helical" evidence="7">
    <location>
        <begin position="227"/>
        <end position="246"/>
    </location>
</feature>
<proteinExistence type="inferred from homology"/>
<feature type="transmembrane region" description="Helical" evidence="7">
    <location>
        <begin position="17"/>
        <end position="36"/>
    </location>
</feature>
<protein>
    <submittedName>
        <fullName evidence="9">ABC transporter permease subunit</fullName>
    </submittedName>
</protein>
<accession>A0A921LG37</accession>
<dbReference type="CDD" id="cd06261">
    <property type="entry name" value="TM_PBP2"/>
    <property type="match status" value="1"/>
</dbReference>
<feature type="transmembrane region" description="Helical" evidence="7">
    <location>
        <begin position="75"/>
        <end position="94"/>
    </location>
</feature>
<dbReference type="Gene3D" id="1.10.3720.10">
    <property type="entry name" value="MetI-like"/>
    <property type="match status" value="1"/>
</dbReference>
<dbReference type="AlphaFoldDB" id="A0A921LG37"/>
<keyword evidence="6 7" id="KW-0472">Membrane</keyword>
<reference evidence="9" key="1">
    <citation type="journal article" date="2021" name="PeerJ">
        <title>Extensive microbial diversity within the chicken gut microbiome revealed by metagenomics and culture.</title>
        <authorList>
            <person name="Gilroy R."/>
            <person name="Ravi A."/>
            <person name="Getino M."/>
            <person name="Pursley I."/>
            <person name="Horton D.L."/>
            <person name="Alikhan N.F."/>
            <person name="Baker D."/>
            <person name="Gharbi K."/>
            <person name="Hall N."/>
            <person name="Watson M."/>
            <person name="Adriaenssens E.M."/>
            <person name="Foster-Nyarko E."/>
            <person name="Jarju S."/>
            <person name="Secka A."/>
            <person name="Antonio M."/>
            <person name="Oren A."/>
            <person name="Chaudhuri R.R."/>
            <person name="La Ragione R."/>
            <person name="Hildebrand F."/>
            <person name="Pallen M.J."/>
        </authorList>
    </citation>
    <scope>NUCLEOTIDE SEQUENCE</scope>
    <source>
        <strain evidence="9">ChiSjej5B23-16112</strain>
    </source>
</reference>
<evidence type="ECO:0000313" key="9">
    <source>
        <dbReference type="EMBL" id="HJF94317.1"/>
    </source>
</evidence>
<dbReference type="PROSITE" id="PS50928">
    <property type="entry name" value="ABC_TM1"/>
    <property type="match status" value="1"/>
</dbReference>
<dbReference type="Pfam" id="PF00528">
    <property type="entry name" value="BPD_transp_1"/>
    <property type="match status" value="1"/>
</dbReference>
<keyword evidence="4 7" id="KW-0812">Transmembrane</keyword>
<dbReference type="PANTHER" id="PTHR30151">
    <property type="entry name" value="ALKANE SULFONATE ABC TRANSPORTER-RELATED, MEMBRANE SUBUNIT"/>
    <property type="match status" value="1"/>
</dbReference>
<feature type="transmembrane region" description="Helical" evidence="7">
    <location>
        <begin position="130"/>
        <end position="149"/>
    </location>
</feature>
<evidence type="ECO:0000313" key="10">
    <source>
        <dbReference type="Proteomes" id="UP000769156"/>
    </source>
</evidence>
<name>A0A921LG37_9FIRM</name>
<dbReference type="GO" id="GO:0005886">
    <property type="term" value="C:plasma membrane"/>
    <property type="evidence" value="ECO:0007669"/>
    <property type="project" value="UniProtKB-SubCell"/>
</dbReference>
<evidence type="ECO:0000256" key="4">
    <source>
        <dbReference type="ARBA" id="ARBA00022692"/>
    </source>
</evidence>
<dbReference type="PANTHER" id="PTHR30151:SF0">
    <property type="entry name" value="ABC TRANSPORTER PERMEASE PROTEIN MJ0413-RELATED"/>
    <property type="match status" value="1"/>
</dbReference>
<evidence type="ECO:0000256" key="1">
    <source>
        <dbReference type="ARBA" id="ARBA00004651"/>
    </source>
</evidence>
<keyword evidence="5 7" id="KW-1133">Transmembrane helix</keyword>
<comment type="similarity">
    <text evidence="7">Belongs to the binding-protein-dependent transport system permease family.</text>
</comment>
<dbReference type="Proteomes" id="UP000769156">
    <property type="component" value="Unassembled WGS sequence"/>
</dbReference>
<dbReference type="SUPFAM" id="SSF161098">
    <property type="entry name" value="MetI-like"/>
    <property type="match status" value="1"/>
</dbReference>
<evidence type="ECO:0000256" key="5">
    <source>
        <dbReference type="ARBA" id="ARBA00022989"/>
    </source>
</evidence>
<dbReference type="GO" id="GO:0055085">
    <property type="term" value="P:transmembrane transport"/>
    <property type="evidence" value="ECO:0007669"/>
    <property type="project" value="InterPro"/>
</dbReference>
<dbReference type="InterPro" id="IPR000515">
    <property type="entry name" value="MetI-like"/>
</dbReference>
<comment type="caution">
    <text evidence="9">The sequence shown here is derived from an EMBL/GenBank/DDBJ whole genome shotgun (WGS) entry which is preliminary data.</text>
</comment>
<reference evidence="9" key="2">
    <citation type="submission" date="2021-09" db="EMBL/GenBank/DDBJ databases">
        <authorList>
            <person name="Gilroy R."/>
        </authorList>
    </citation>
    <scope>NUCLEOTIDE SEQUENCE</scope>
    <source>
        <strain evidence="9">ChiSjej5B23-16112</strain>
    </source>
</reference>
<dbReference type="EMBL" id="DYVY01000096">
    <property type="protein sequence ID" value="HJF94317.1"/>
    <property type="molecule type" value="Genomic_DNA"/>
</dbReference>
<feature type="domain" description="ABC transmembrane type-1" evidence="8">
    <location>
        <begin position="61"/>
        <end position="245"/>
    </location>
</feature>
<evidence type="ECO:0000256" key="3">
    <source>
        <dbReference type="ARBA" id="ARBA00022475"/>
    </source>
</evidence>
<gene>
    <name evidence="9" type="ORF">K8V82_05935</name>
</gene>
<feature type="transmembrane region" description="Helical" evidence="7">
    <location>
        <begin position="42"/>
        <end position="63"/>
    </location>
</feature>
<keyword evidence="2 7" id="KW-0813">Transport</keyword>
<evidence type="ECO:0000259" key="8">
    <source>
        <dbReference type="PROSITE" id="PS50928"/>
    </source>
</evidence>
<sequence>MTSTTPESKEGKRKGKIRLWAVLVWLAVWQLVSMWIGQEILLVSPVTVVCTVVKLAATAEFWLSIASSMIRIVGGFLLGVILGVVLAGLSAASVRLREFLLPFIVTVKSIPVASFVILVLIWVSSRNLSVLISFLMVFPVIYTNVLDGISQVDRKLLEMARVFEIPFGRQLRSIYVSQVLPYFRAGCSLALGLCWKAGVAAEVIGIPQNSIGENLYNAKIYLDTPALFAWTLVIICISVLFEKGFLKAIGYCVRRLEQRG</sequence>
<evidence type="ECO:0000256" key="6">
    <source>
        <dbReference type="ARBA" id="ARBA00023136"/>
    </source>
</evidence>